<dbReference type="InterPro" id="IPR000073">
    <property type="entry name" value="AB_hydrolase_1"/>
</dbReference>
<protein>
    <submittedName>
        <fullName evidence="4">Alpha/beta hydrolase</fullName>
    </submittedName>
</protein>
<accession>A0ABW8ASJ1</accession>
<name>A0ABW8ASJ1_9ACTN</name>
<evidence type="ECO:0000313" key="5">
    <source>
        <dbReference type="Proteomes" id="UP001612915"/>
    </source>
</evidence>
<dbReference type="Gene3D" id="3.40.50.1820">
    <property type="entry name" value="alpha/beta hydrolase"/>
    <property type="match status" value="1"/>
</dbReference>
<comment type="caution">
    <text evidence="4">The sequence shown here is derived from an EMBL/GenBank/DDBJ whole genome shotgun (WGS) entry which is preliminary data.</text>
</comment>
<dbReference type="RefSeq" id="WP_398283895.1">
    <property type="nucleotide sequence ID" value="NZ_JBITLV010000007.1"/>
</dbReference>
<evidence type="ECO:0000313" key="4">
    <source>
        <dbReference type="EMBL" id="MFI7589314.1"/>
    </source>
</evidence>
<evidence type="ECO:0000256" key="1">
    <source>
        <dbReference type="ARBA" id="ARBA00022801"/>
    </source>
</evidence>
<dbReference type="InterPro" id="IPR050261">
    <property type="entry name" value="FrsA_esterase"/>
</dbReference>
<evidence type="ECO:0000259" key="3">
    <source>
        <dbReference type="Pfam" id="PF00561"/>
    </source>
</evidence>
<proteinExistence type="inferred from homology"/>
<comment type="similarity">
    <text evidence="2">Belongs to the AB hydrolase superfamily. FUS2 hydrolase family.</text>
</comment>
<dbReference type="Pfam" id="PF00561">
    <property type="entry name" value="Abhydrolase_1"/>
    <property type="match status" value="1"/>
</dbReference>
<dbReference type="EMBL" id="JBITLV010000007">
    <property type="protein sequence ID" value="MFI7589314.1"/>
    <property type="molecule type" value="Genomic_DNA"/>
</dbReference>
<dbReference type="InterPro" id="IPR029058">
    <property type="entry name" value="AB_hydrolase_fold"/>
</dbReference>
<keyword evidence="5" id="KW-1185">Reference proteome</keyword>
<feature type="domain" description="AB hydrolase-1" evidence="3">
    <location>
        <begin position="32"/>
        <end position="274"/>
    </location>
</feature>
<reference evidence="4 5" key="1">
    <citation type="submission" date="2024-10" db="EMBL/GenBank/DDBJ databases">
        <title>The Natural Products Discovery Center: Release of the First 8490 Sequenced Strains for Exploring Actinobacteria Biosynthetic Diversity.</title>
        <authorList>
            <person name="Kalkreuter E."/>
            <person name="Kautsar S.A."/>
            <person name="Yang D."/>
            <person name="Bader C.D."/>
            <person name="Teijaro C.N."/>
            <person name="Fluegel L."/>
            <person name="Davis C.M."/>
            <person name="Simpson J.R."/>
            <person name="Lauterbach L."/>
            <person name="Steele A.D."/>
            <person name="Gui C."/>
            <person name="Meng S."/>
            <person name="Li G."/>
            <person name="Viehrig K."/>
            <person name="Ye F."/>
            <person name="Su P."/>
            <person name="Kiefer A.F."/>
            <person name="Nichols A."/>
            <person name="Cepeda A.J."/>
            <person name="Yan W."/>
            <person name="Fan B."/>
            <person name="Jiang Y."/>
            <person name="Adhikari A."/>
            <person name="Zheng C.-J."/>
            <person name="Schuster L."/>
            <person name="Cowan T.M."/>
            <person name="Smanski M.J."/>
            <person name="Chevrette M.G."/>
            <person name="De Carvalho L.P.S."/>
            <person name="Shen B."/>
        </authorList>
    </citation>
    <scope>NUCLEOTIDE SEQUENCE [LARGE SCALE GENOMIC DNA]</scope>
    <source>
        <strain evidence="4 5">NPDC049639</strain>
    </source>
</reference>
<sequence length="297" mass="31755">MIKEDVTFDSHGDDCAAWVIRPDAHAFPGPRPVVVLGHGLGGVRDMGLDAFAERFAAAGMVAVVFDYRHFGDSGGSPRQLLSVRAQLEDWDAAIAFAKRVAGVDPARIAIWGSSFGGGHVMVVAAKHPELAAVVSQCPFTDGLSSSLALGPRSTLAVAPYALRDEFAALTRRTPVRVKLAGPPGTAALMTAPDAEPGYRALLKPGTTFENAVAARLGTRIGLYNPGRKAKKVTSPLFVGVCLRDSVAPAKATLRHVKKAPNLELHEYDTGHFDIYVGDWFETVVTDETAFLTRWLKP</sequence>
<dbReference type="GO" id="GO:0016787">
    <property type="term" value="F:hydrolase activity"/>
    <property type="evidence" value="ECO:0007669"/>
    <property type="project" value="UniProtKB-KW"/>
</dbReference>
<keyword evidence="1 4" id="KW-0378">Hydrolase</keyword>
<dbReference type="PANTHER" id="PTHR22946:SF9">
    <property type="entry name" value="POLYKETIDE TRANSFERASE AF380"/>
    <property type="match status" value="1"/>
</dbReference>
<organism evidence="4 5">
    <name type="scientific">Spongisporangium articulatum</name>
    <dbReference type="NCBI Taxonomy" id="3362603"/>
    <lineage>
        <taxon>Bacteria</taxon>
        <taxon>Bacillati</taxon>
        <taxon>Actinomycetota</taxon>
        <taxon>Actinomycetes</taxon>
        <taxon>Kineosporiales</taxon>
        <taxon>Kineosporiaceae</taxon>
        <taxon>Spongisporangium</taxon>
    </lineage>
</organism>
<evidence type="ECO:0000256" key="2">
    <source>
        <dbReference type="ARBA" id="ARBA00038115"/>
    </source>
</evidence>
<dbReference type="PANTHER" id="PTHR22946">
    <property type="entry name" value="DIENELACTONE HYDROLASE DOMAIN-CONTAINING PROTEIN-RELATED"/>
    <property type="match status" value="1"/>
</dbReference>
<gene>
    <name evidence="4" type="ORF">ACIB24_19785</name>
</gene>
<dbReference type="SUPFAM" id="SSF53474">
    <property type="entry name" value="alpha/beta-Hydrolases"/>
    <property type="match status" value="1"/>
</dbReference>
<dbReference type="Proteomes" id="UP001612915">
    <property type="component" value="Unassembled WGS sequence"/>
</dbReference>